<keyword evidence="6" id="KW-1185">Reference proteome</keyword>
<feature type="domain" description="Protein kinase" evidence="4">
    <location>
        <begin position="75"/>
        <end position="354"/>
    </location>
</feature>
<evidence type="ECO:0000256" key="3">
    <source>
        <dbReference type="SAM" id="Phobius"/>
    </source>
</evidence>
<dbReference type="PROSITE" id="PS50011">
    <property type="entry name" value="PROTEIN_KINASE_DOM"/>
    <property type="match status" value="1"/>
</dbReference>
<evidence type="ECO:0000256" key="2">
    <source>
        <dbReference type="ARBA" id="ARBA00022840"/>
    </source>
</evidence>
<dbReference type="Gene3D" id="3.30.200.20">
    <property type="entry name" value="Phosphorylase Kinase, domain 1"/>
    <property type="match status" value="1"/>
</dbReference>
<keyword evidence="3" id="KW-0812">Transmembrane</keyword>
<keyword evidence="3" id="KW-0472">Membrane</keyword>
<evidence type="ECO:0000313" key="6">
    <source>
        <dbReference type="Proteomes" id="UP001210211"/>
    </source>
</evidence>
<dbReference type="GO" id="GO:0005524">
    <property type="term" value="F:ATP binding"/>
    <property type="evidence" value="ECO:0007669"/>
    <property type="project" value="UniProtKB-KW"/>
</dbReference>
<dbReference type="EMBL" id="JAMRDG010000001">
    <property type="protein sequence ID" value="KAJ3709338.1"/>
    <property type="molecule type" value="Genomic_DNA"/>
</dbReference>
<keyword evidence="2" id="KW-0067">ATP-binding</keyword>
<dbReference type="InterPro" id="IPR001245">
    <property type="entry name" value="Ser-Thr/Tyr_kinase_cat_dom"/>
</dbReference>
<evidence type="ECO:0000256" key="1">
    <source>
        <dbReference type="ARBA" id="ARBA00022741"/>
    </source>
</evidence>
<keyword evidence="1" id="KW-0547">Nucleotide-binding</keyword>
<dbReference type="PANTHER" id="PTHR27001:SF39">
    <property type="entry name" value="PROTEIN KINASE SUPERFAMILY PROTEIN"/>
    <property type="match status" value="1"/>
</dbReference>
<organism evidence="5 6">
    <name type="scientific">Rhynchospora tenuis</name>
    <dbReference type="NCBI Taxonomy" id="198213"/>
    <lineage>
        <taxon>Eukaryota</taxon>
        <taxon>Viridiplantae</taxon>
        <taxon>Streptophyta</taxon>
        <taxon>Embryophyta</taxon>
        <taxon>Tracheophyta</taxon>
        <taxon>Spermatophyta</taxon>
        <taxon>Magnoliopsida</taxon>
        <taxon>Liliopsida</taxon>
        <taxon>Poales</taxon>
        <taxon>Cyperaceae</taxon>
        <taxon>Cyperoideae</taxon>
        <taxon>Rhynchosporeae</taxon>
        <taxon>Rhynchospora</taxon>
    </lineage>
</organism>
<comment type="caution">
    <text evidence="5">The sequence shown here is derived from an EMBL/GenBank/DDBJ whole genome shotgun (WGS) entry which is preliminary data.</text>
</comment>
<feature type="transmembrane region" description="Helical" evidence="3">
    <location>
        <begin position="14"/>
        <end position="36"/>
    </location>
</feature>
<dbReference type="AlphaFoldDB" id="A0AAD6A468"/>
<dbReference type="InterPro" id="IPR011009">
    <property type="entry name" value="Kinase-like_dom_sf"/>
</dbReference>
<sequence>MSHHRLSAPEIVDYVIIAISLSLLLVILPLLIFLCYKIRRHPSSSCATADDTSVTALLHAGPLPMSDLEAATDGFHYSRLIGKGHLGTVYKALTAPETGHVVAIKRLHPHLVLSHPGPTFSLAMKSLAFVASHPNIVPVLGYAEAPGERIIVYEYVHMKTLETFLYGVGADGGQLMRQLSWPARVKIAAGIARGLDHLHTSTALGTTHGCLKPCNVFIDKDYCARLSDYGLGFLLEDEEGRKGMVGYVDKEGWEVCKENDVYAFGVILLEMLSGRKSEGGRLVEWALPLIRVSRAEELLDKRLALTFNEIRVLATMAKVASACVGNSRGYRLTMAEVVAILNRLEMEQWDHPSVPRHGVV</sequence>
<dbReference type="GO" id="GO:0005886">
    <property type="term" value="C:plasma membrane"/>
    <property type="evidence" value="ECO:0007669"/>
    <property type="project" value="TreeGrafter"/>
</dbReference>
<gene>
    <name evidence="5" type="ORF">LUZ61_013043</name>
</gene>
<dbReference type="Pfam" id="PF07714">
    <property type="entry name" value="PK_Tyr_Ser-Thr"/>
    <property type="match status" value="1"/>
</dbReference>
<dbReference type="PANTHER" id="PTHR27001">
    <property type="entry name" value="OS01G0253100 PROTEIN"/>
    <property type="match status" value="1"/>
</dbReference>
<dbReference type="GO" id="GO:0004672">
    <property type="term" value="F:protein kinase activity"/>
    <property type="evidence" value="ECO:0007669"/>
    <property type="project" value="InterPro"/>
</dbReference>
<dbReference type="Gene3D" id="1.10.510.10">
    <property type="entry name" value="Transferase(Phosphotransferase) domain 1"/>
    <property type="match status" value="1"/>
</dbReference>
<proteinExistence type="predicted"/>
<accession>A0AAD6A468</accession>
<dbReference type="Proteomes" id="UP001210211">
    <property type="component" value="Unassembled WGS sequence"/>
</dbReference>
<evidence type="ECO:0000313" key="5">
    <source>
        <dbReference type="EMBL" id="KAJ3709338.1"/>
    </source>
</evidence>
<evidence type="ECO:0000259" key="4">
    <source>
        <dbReference type="PROSITE" id="PS50011"/>
    </source>
</evidence>
<keyword evidence="3" id="KW-1133">Transmembrane helix</keyword>
<dbReference type="InterPro" id="IPR000719">
    <property type="entry name" value="Prot_kinase_dom"/>
</dbReference>
<protein>
    <recommendedName>
        <fullName evidence="4">Protein kinase domain-containing protein</fullName>
    </recommendedName>
</protein>
<name>A0AAD6A468_9POAL</name>
<reference evidence="5 6" key="1">
    <citation type="journal article" date="2022" name="Cell">
        <title>Repeat-based holocentromeres influence genome architecture and karyotype evolution.</title>
        <authorList>
            <person name="Hofstatter P.G."/>
            <person name="Thangavel G."/>
            <person name="Lux T."/>
            <person name="Neumann P."/>
            <person name="Vondrak T."/>
            <person name="Novak P."/>
            <person name="Zhang M."/>
            <person name="Costa L."/>
            <person name="Castellani M."/>
            <person name="Scott A."/>
            <person name="Toegelov H."/>
            <person name="Fuchs J."/>
            <person name="Mata-Sucre Y."/>
            <person name="Dias Y."/>
            <person name="Vanzela A.L.L."/>
            <person name="Huettel B."/>
            <person name="Almeida C.C.S."/>
            <person name="Simkova H."/>
            <person name="Souza G."/>
            <person name="Pedrosa-Harand A."/>
            <person name="Macas J."/>
            <person name="Mayer K.F.X."/>
            <person name="Houben A."/>
            <person name="Marques A."/>
        </authorList>
    </citation>
    <scope>NUCLEOTIDE SEQUENCE [LARGE SCALE GENOMIC DNA]</scope>
    <source>
        <strain evidence="5">RhyTen1mFocal</strain>
    </source>
</reference>
<dbReference type="SUPFAM" id="SSF56112">
    <property type="entry name" value="Protein kinase-like (PK-like)"/>
    <property type="match status" value="1"/>
</dbReference>